<evidence type="ECO:0000256" key="3">
    <source>
        <dbReference type="ARBA" id="ARBA00022737"/>
    </source>
</evidence>
<dbReference type="EMBL" id="HE650825">
    <property type="protein sequence ID" value="CCF58578.1"/>
    <property type="molecule type" value="Genomic_DNA"/>
</dbReference>
<dbReference type="AlphaFoldDB" id="H2AW28"/>
<evidence type="ECO:0000256" key="1">
    <source>
        <dbReference type="ARBA" id="ARBA00004123"/>
    </source>
</evidence>
<dbReference type="Pfam" id="PF00096">
    <property type="entry name" value="zf-C2H2"/>
    <property type="match status" value="1"/>
</dbReference>
<evidence type="ECO:0000256" key="7">
    <source>
        <dbReference type="PROSITE-ProRule" id="PRU00042"/>
    </source>
</evidence>
<evidence type="ECO:0000313" key="10">
    <source>
        <dbReference type="EMBL" id="CCF58578.1"/>
    </source>
</evidence>
<reference evidence="10 11" key="1">
    <citation type="journal article" date="2011" name="Proc. Natl. Acad. Sci. U.S.A.">
        <title>Evolutionary erosion of yeast sex chromosomes by mating-type switching accidents.</title>
        <authorList>
            <person name="Gordon J.L."/>
            <person name="Armisen D."/>
            <person name="Proux-Wera E."/>
            <person name="Oheigeartaigh S.S."/>
            <person name="Byrne K.P."/>
            <person name="Wolfe K.H."/>
        </authorList>
    </citation>
    <scope>NUCLEOTIDE SEQUENCE [LARGE SCALE GENOMIC DNA]</scope>
    <source>
        <strain evidence="11">ATCC 22294 / BCRC 22015 / CBS 2517 / CECT 1963 / NBRC 1671 / NRRL Y-8276</strain>
    </source>
</reference>
<dbReference type="InterPro" id="IPR013087">
    <property type="entry name" value="Znf_C2H2_type"/>
</dbReference>
<comment type="subcellular location">
    <subcellularLocation>
        <location evidence="1">Nucleus</location>
    </subcellularLocation>
</comment>
<dbReference type="Proteomes" id="UP000005220">
    <property type="component" value="Chromosome 5"/>
</dbReference>
<dbReference type="eggNOG" id="KOG1721">
    <property type="taxonomic scope" value="Eukaryota"/>
</dbReference>
<dbReference type="GO" id="GO:0000785">
    <property type="term" value="C:chromatin"/>
    <property type="evidence" value="ECO:0007669"/>
    <property type="project" value="TreeGrafter"/>
</dbReference>
<evidence type="ECO:0000256" key="4">
    <source>
        <dbReference type="ARBA" id="ARBA00022771"/>
    </source>
</evidence>
<feature type="compositionally biased region" description="Polar residues" evidence="8">
    <location>
        <begin position="155"/>
        <end position="165"/>
    </location>
</feature>
<keyword evidence="5" id="KW-0862">Zinc</keyword>
<dbReference type="PANTHER" id="PTHR40626">
    <property type="entry name" value="MIP31509P"/>
    <property type="match status" value="1"/>
</dbReference>
<dbReference type="InterPro" id="IPR036236">
    <property type="entry name" value="Znf_C2H2_sf"/>
</dbReference>
<sequence length="1255" mass="142572">MLSNTAFHLPSGNSNTNGSQNYPPPPPPQGIQPIPKKSRTIKTDKPRPFLCPTCTRGFVRQEHLKRHQRSHTRERPFLCVLCGRCFARKDLVLRHQQKLHATIVSNTASNRSDKSSTAINNDANIMKVVGNKETMLPTPHNPLAKVQIQLDSTSNEDNTKITNDYSTSNSTSSIQTASSTSIRDSITFNNTFINSANSNRHLQVPINHEPNKKRHASFSASSALTYVSTPVERVITTPINVNPTIDAHEKRTSYVTTQSREDSYQSDGIPHQVGFSTPQLTAQQLLDKALDSGLLDLDPLSLPPQHAKPVEFNQLSSNTDYSILNFKNFGSHDNVRSKSHPDTNATAKISNYMFLTKLPSLTDMLTMGSSMGGIGGYYKKNSSLNLNLNSFDYKLNNNNFHNEEKPSKLMDAQTINNNIDNDPWLSKFLDDSKFTSNFKLNMENFNKIGFCSQSDTSSSLSKSESNSAVNTLDFDIDKDHLDIPTMTDVASNNNSNTSNVLSMPMLDHHNSSGKHELVSENVAYEHMSSSHKQKHRVTKKRQTHGLRSPLDYHISDFFTSRQKDIYKLEAENESQLQQPLTINFKNKSLSNENLANELLNFDHNSITSPLNPLYANSMPELHFFDENLRSFIIKENNLSTFPTLQELNKSVRLFQTEFGRYFPFIHLYSIVPSKDNYPLFLAISMIGSLYTFHSSHSKILFYVADTQLKKSLELNKSRIYNATPLWTIQTMVLLTFTSIFSNDAKIIKQINTQLMTLNQFVIMNKLNLPLETSLKPPIPNHHVYENGVNSEVIEEMKQQYESKEQIEKNFNYFILAQSRIRTCHMILILSNFFASLVGVQCSFHSIDVKCGIPTKYEDLFQSVDAKTWSELLAEKKLVIDSKFSLIELSNGGESFENCLIYLSNGNHLFINRNGNVSKLTLLSMLLSIHEKIFMERTKNNNPDFHLDNGTKGPSDRESDMNWKMNSRPIINTMIQHWESLYLGLGGILEPTNNTIPLINLDPTARLIIPLYCFAKMRMSLDLSYVLHRIWLKDWKMMNKTLEEICYDWESLQEGTDIAIDVIHSWISILSIVKKVDVDEGNGKPGYRTPIFTVTCLFCSIILIAEYLKRIEDWAENNSKEVSTPSSQPKSELPMTDKILYVKISQMLKKIQNVLLPKNDNMQSYLDYLKLQARKSVTTVDQLDNDDELLEAMAPTSSVDETIRVIKNLQFSSRTLYLGVRILGDAPIWPVAILFAHALQNRALYNVSKSKSLTEQ</sequence>
<keyword evidence="11" id="KW-1185">Reference proteome</keyword>
<dbReference type="GO" id="GO:0005634">
    <property type="term" value="C:nucleus"/>
    <property type="evidence" value="ECO:0007669"/>
    <property type="project" value="UniProtKB-SubCell"/>
</dbReference>
<dbReference type="PROSITE" id="PS50157">
    <property type="entry name" value="ZINC_FINGER_C2H2_2"/>
    <property type="match status" value="2"/>
</dbReference>
<evidence type="ECO:0000256" key="2">
    <source>
        <dbReference type="ARBA" id="ARBA00022723"/>
    </source>
</evidence>
<dbReference type="KEGG" id="kaf:KAFR_0E04270"/>
<gene>
    <name evidence="10" type="primary">KAFR0E04270</name>
    <name evidence="10" type="ORF">KAFR_0E04270</name>
</gene>
<evidence type="ECO:0000259" key="9">
    <source>
        <dbReference type="PROSITE" id="PS50157"/>
    </source>
</evidence>
<dbReference type="GeneID" id="13884051"/>
<dbReference type="InterPro" id="IPR051059">
    <property type="entry name" value="VerF-like"/>
</dbReference>
<keyword evidence="3" id="KW-0677">Repeat</keyword>
<keyword evidence="6" id="KW-0539">Nucleus</keyword>
<feature type="domain" description="C2H2-type" evidence="9">
    <location>
        <begin position="49"/>
        <end position="76"/>
    </location>
</feature>
<dbReference type="Gene3D" id="3.30.160.60">
    <property type="entry name" value="Classic Zinc Finger"/>
    <property type="match status" value="2"/>
</dbReference>
<dbReference type="PROSITE" id="PS00028">
    <property type="entry name" value="ZINC_FINGER_C2H2_1"/>
    <property type="match status" value="2"/>
</dbReference>
<accession>H2AW28</accession>
<feature type="compositionally biased region" description="Low complexity" evidence="8">
    <location>
        <begin position="166"/>
        <end position="179"/>
    </location>
</feature>
<organism evidence="10 11">
    <name type="scientific">Kazachstania africana (strain ATCC 22294 / BCRC 22015 / CBS 2517 / CECT 1963 / NBRC 1671 / NRRL Y-8276)</name>
    <name type="common">Yeast</name>
    <name type="synonym">Kluyveromyces africanus</name>
    <dbReference type="NCBI Taxonomy" id="1071382"/>
    <lineage>
        <taxon>Eukaryota</taxon>
        <taxon>Fungi</taxon>
        <taxon>Dikarya</taxon>
        <taxon>Ascomycota</taxon>
        <taxon>Saccharomycotina</taxon>
        <taxon>Saccharomycetes</taxon>
        <taxon>Saccharomycetales</taxon>
        <taxon>Saccharomycetaceae</taxon>
        <taxon>Kazachstania</taxon>
    </lineage>
</organism>
<dbReference type="OrthoDB" id="6077919at2759"/>
<evidence type="ECO:0000256" key="6">
    <source>
        <dbReference type="ARBA" id="ARBA00023242"/>
    </source>
</evidence>
<dbReference type="GO" id="GO:0000981">
    <property type="term" value="F:DNA-binding transcription factor activity, RNA polymerase II-specific"/>
    <property type="evidence" value="ECO:0007669"/>
    <property type="project" value="InterPro"/>
</dbReference>
<dbReference type="GO" id="GO:0008270">
    <property type="term" value="F:zinc ion binding"/>
    <property type="evidence" value="ECO:0007669"/>
    <property type="project" value="UniProtKB-KW"/>
</dbReference>
<keyword evidence="4 7" id="KW-0863">Zinc-finger</keyword>
<dbReference type="RefSeq" id="XP_003957713.1">
    <property type="nucleotide sequence ID" value="XM_003957664.1"/>
</dbReference>
<evidence type="ECO:0000256" key="5">
    <source>
        <dbReference type="ARBA" id="ARBA00022833"/>
    </source>
</evidence>
<dbReference type="PANTHER" id="PTHR40626:SF13">
    <property type="entry name" value="RESPIRATION FACTOR 2-RELATED"/>
    <property type="match status" value="1"/>
</dbReference>
<feature type="region of interest" description="Disordered" evidence="8">
    <location>
        <begin position="155"/>
        <end position="179"/>
    </location>
</feature>
<keyword evidence="2" id="KW-0479">Metal-binding</keyword>
<feature type="region of interest" description="Disordered" evidence="8">
    <location>
        <begin position="1"/>
        <end position="47"/>
    </location>
</feature>
<dbReference type="SMART" id="SM00355">
    <property type="entry name" value="ZnF_C2H2"/>
    <property type="match status" value="2"/>
</dbReference>
<feature type="compositionally biased region" description="Polar residues" evidence="8">
    <location>
        <begin position="1"/>
        <end position="21"/>
    </location>
</feature>
<dbReference type="HOGENOM" id="CLU_003977_1_0_1"/>
<evidence type="ECO:0000256" key="8">
    <source>
        <dbReference type="SAM" id="MobiDB-lite"/>
    </source>
</evidence>
<protein>
    <recommendedName>
        <fullName evidence="9">C2H2-type domain-containing protein</fullName>
    </recommendedName>
</protein>
<proteinExistence type="predicted"/>
<feature type="domain" description="C2H2-type" evidence="9">
    <location>
        <begin position="77"/>
        <end position="101"/>
    </location>
</feature>
<dbReference type="GO" id="GO:0000978">
    <property type="term" value="F:RNA polymerase II cis-regulatory region sequence-specific DNA binding"/>
    <property type="evidence" value="ECO:0007669"/>
    <property type="project" value="InterPro"/>
</dbReference>
<dbReference type="InParanoid" id="H2AW28"/>
<dbReference type="SUPFAM" id="SSF57667">
    <property type="entry name" value="beta-beta-alpha zinc fingers"/>
    <property type="match status" value="1"/>
</dbReference>
<evidence type="ECO:0000313" key="11">
    <source>
        <dbReference type="Proteomes" id="UP000005220"/>
    </source>
</evidence>
<name>H2AW28_KAZAF</name>
<dbReference type="CDD" id="cd12148">
    <property type="entry name" value="fungal_TF_MHR"/>
    <property type="match status" value="1"/>
</dbReference>